<evidence type="ECO:0000313" key="8">
    <source>
        <dbReference type="Proteomes" id="UP001595772"/>
    </source>
</evidence>
<evidence type="ECO:0000256" key="4">
    <source>
        <dbReference type="ARBA" id="ARBA00023136"/>
    </source>
</evidence>
<dbReference type="Gene3D" id="3.40.1710.10">
    <property type="entry name" value="abc type-2 transporter like domain"/>
    <property type="match status" value="1"/>
</dbReference>
<accession>A0ABV8GUU6</accession>
<feature type="transmembrane region" description="Helical" evidence="5">
    <location>
        <begin position="245"/>
        <end position="268"/>
    </location>
</feature>
<dbReference type="RefSeq" id="WP_379495093.1">
    <property type="nucleotide sequence ID" value="NZ_JBHSAO010000001.1"/>
</dbReference>
<gene>
    <name evidence="7" type="ORF">ACFOUV_01990</name>
</gene>
<feature type="transmembrane region" description="Helical" evidence="5">
    <location>
        <begin position="307"/>
        <end position="329"/>
    </location>
</feature>
<feature type="transmembrane region" description="Helical" evidence="5">
    <location>
        <begin position="280"/>
        <end position="300"/>
    </location>
</feature>
<reference evidence="8" key="1">
    <citation type="journal article" date="2019" name="Int. J. Syst. Evol. Microbiol.">
        <title>The Global Catalogue of Microorganisms (GCM) 10K type strain sequencing project: providing services to taxonomists for standard genome sequencing and annotation.</title>
        <authorList>
            <consortium name="The Broad Institute Genomics Platform"/>
            <consortium name="The Broad Institute Genome Sequencing Center for Infectious Disease"/>
            <person name="Wu L."/>
            <person name="Ma J."/>
        </authorList>
    </citation>
    <scope>NUCLEOTIDE SEQUENCE [LARGE SCALE GENOMIC DNA]</scope>
    <source>
        <strain evidence="8">IBRC-M 10703</strain>
    </source>
</reference>
<evidence type="ECO:0000256" key="2">
    <source>
        <dbReference type="ARBA" id="ARBA00022692"/>
    </source>
</evidence>
<feature type="transmembrane region" description="Helical" evidence="5">
    <location>
        <begin position="205"/>
        <end position="224"/>
    </location>
</feature>
<protein>
    <submittedName>
        <fullName evidence="7">ABC transporter permease</fullName>
    </submittedName>
</protein>
<dbReference type="Pfam" id="PF12698">
    <property type="entry name" value="ABC2_membrane_3"/>
    <property type="match status" value="1"/>
</dbReference>
<feature type="domain" description="ABC-2 type transporter transmembrane" evidence="6">
    <location>
        <begin position="18"/>
        <end position="348"/>
    </location>
</feature>
<evidence type="ECO:0000256" key="5">
    <source>
        <dbReference type="SAM" id="Phobius"/>
    </source>
</evidence>
<dbReference type="InterPro" id="IPR013525">
    <property type="entry name" value="ABC2_TM"/>
</dbReference>
<comment type="subcellular location">
    <subcellularLocation>
        <location evidence="1">Membrane</location>
        <topology evidence="1">Multi-pass membrane protein</topology>
    </subcellularLocation>
</comment>
<proteinExistence type="predicted"/>
<dbReference type="EMBL" id="JBHSAO010000001">
    <property type="protein sequence ID" value="MFC4022588.1"/>
    <property type="molecule type" value="Genomic_DNA"/>
</dbReference>
<organism evidence="7 8">
    <name type="scientific">Oceanobacillus longus</name>
    <dbReference type="NCBI Taxonomy" id="930120"/>
    <lineage>
        <taxon>Bacteria</taxon>
        <taxon>Bacillati</taxon>
        <taxon>Bacillota</taxon>
        <taxon>Bacilli</taxon>
        <taxon>Bacillales</taxon>
        <taxon>Bacillaceae</taxon>
        <taxon>Oceanobacillus</taxon>
    </lineage>
</organism>
<dbReference type="Proteomes" id="UP001595772">
    <property type="component" value="Unassembled WGS sequence"/>
</dbReference>
<keyword evidence="2 5" id="KW-0812">Transmembrane</keyword>
<name>A0ABV8GUU6_9BACI</name>
<sequence>MKSIIETRLIQWKKQWVSLLFWLIMPLIATLLMINLMSMFQEDSKIPVGIVMEENTPMALNLLESVKASPLIRVYEGTEFEIQKMIESHELDSAFVIEAGYEQQIMKGERNRLITGYKSDLSFAYTPVSEMLISYVQQDTGKAKAAYTIIGLAENIDTNTSVSLDEIMKNTREVQAQENLIRTDFSFNNHGDTDRVEDLTIWNTWGIWVIFSVLSTLFLSDWIIKEKNSGVVLRFSFIRFSFKSYLLRNLIVYSSILLLFDSAAAFAFHHFLDEPISLKLIGTMITFRMLCSTGAFLLALLFKNTYFYYSISFAFVLLLAITSGAILPVEGLTNQFPWLVYMNPVHPFLHQEIWNPWLIIFVLLIIIWFAKGEKINA</sequence>
<keyword evidence="8" id="KW-1185">Reference proteome</keyword>
<evidence type="ECO:0000256" key="3">
    <source>
        <dbReference type="ARBA" id="ARBA00022989"/>
    </source>
</evidence>
<evidence type="ECO:0000313" key="7">
    <source>
        <dbReference type="EMBL" id="MFC4022588.1"/>
    </source>
</evidence>
<evidence type="ECO:0000256" key="1">
    <source>
        <dbReference type="ARBA" id="ARBA00004141"/>
    </source>
</evidence>
<keyword evidence="4 5" id="KW-0472">Membrane</keyword>
<feature type="transmembrane region" description="Helical" evidence="5">
    <location>
        <begin position="353"/>
        <end position="370"/>
    </location>
</feature>
<evidence type="ECO:0000259" key="6">
    <source>
        <dbReference type="Pfam" id="PF12698"/>
    </source>
</evidence>
<comment type="caution">
    <text evidence="7">The sequence shown here is derived from an EMBL/GenBank/DDBJ whole genome shotgun (WGS) entry which is preliminary data.</text>
</comment>
<keyword evidence="3 5" id="KW-1133">Transmembrane helix</keyword>
<feature type="transmembrane region" description="Helical" evidence="5">
    <location>
        <begin position="20"/>
        <end position="40"/>
    </location>
</feature>